<evidence type="ECO:0000313" key="2">
    <source>
        <dbReference type="EMBL" id="MCX4151037.1"/>
    </source>
</evidence>
<evidence type="ECO:0000313" key="3">
    <source>
        <dbReference type="EMBL" id="MDQ6412851.1"/>
    </source>
</evidence>
<reference evidence="3" key="1">
    <citation type="submission" date="2022-06" db="EMBL/GenBank/DDBJ databases">
        <title>PHB producers.</title>
        <authorList>
            <person name="Besaury L."/>
        </authorList>
    </citation>
    <scope>NUCLEOTIDE SEQUENCE</scope>
    <source>
        <strain evidence="3 4">SEWS6</strain>
    </source>
</reference>
<comment type="caution">
    <text evidence="3">The sequence shown here is derived from an EMBL/GenBank/DDBJ whole genome shotgun (WGS) entry which is preliminary data.</text>
</comment>
<protein>
    <submittedName>
        <fullName evidence="2">TraE/TraK family type IV conjugative transfer system protein</fullName>
    </submittedName>
    <submittedName>
        <fullName evidence="3">Type IV conjugative transfer system protein TraE</fullName>
    </submittedName>
</protein>
<evidence type="ECO:0000313" key="4">
    <source>
        <dbReference type="Proteomes" id="UP001209412"/>
    </source>
</evidence>
<keyword evidence="1" id="KW-1133">Transmembrane helix</keyword>
<dbReference type="AlphaFoldDB" id="A0AAP5ESD5"/>
<dbReference type="RefSeq" id="WP_266241812.1">
    <property type="nucleotide sequence ID" value="NZ_JAMXWF010000048.1"/>
</dbReference>
<dbReference type="EMBL" id="JAPKHW010000048">
    <property type="protein sequence ID" value="MCX4151037.1"/>
    <property type="molecule type" value="Genomic_DNA"/>
</dbReference>
<keyword evidence="4" id="KW-1185">Reference proteome</keyword>
<sequence>MNVGNRDKAVGEYRSNNRLLTVAVTCACVGFLLLAAKVTFMSEIVVNQVPGMPDGAKIWRNGMDEGAVEAQAFAVANALASVNPSNAESVKKFVQPFLSPDAYTVVSKAIDNKAAQLAQQHELGSYYLVLGARPFYHDDKLGRVFVSGELHTVNAARDTSEPWVFEFPVRFANYRMWFDGVTAYVGDKIHNSDWIEAQNKK</sequence>
<keyword evidence="1" id="KW-0472">Membrane</keyword>
<evidence type="ECO:0000256" key="1">
    <source>
        <dbReference type="SAM" id="Phobius"/>
    </source>
</evidence>
<name>A0AAP5ESD5_9BURK</name>
<dbReference type="Pfam" id="PF05309">
    <property type="entry name" value="TraE"/>
    <property type="match status" value="1"/>
</dbReference>
<evidence type="ECO:0000313" key="5">
    <source>
        <dbReference type="Proteomes" id="UP001242288"/>
    </source>
</evidence>
<keyword evidence="1" id="KW-0812">Transmembrane</keyword>
<gene>
    <name evidence="3" type="ORF">NIE36_37640</name>
    <name evidence="2" type="ORF">OSB80_37730</name>
</gene>
<organism evidence="3 5">
    <name type="scientific">Paraburkholderia madseniana</name>
    <dbReference type="NCBI Taxonomy" id="2599607"/>
    <lineage>
        <taxon>Bacteria</taxon>
        <taxon>Pseudomonadati</taxon>
        <taxon>Pseudomonadota</taxon>
        <taxon>Betaproteobacteria</taxon>
        <taxon>Burkholderiales</taxon>
        <taxon>Burkholderiaceae</taxon>
        <taxon>Paraburkholderia</taxon>
    </lineage>
</organism>
<feature type="transmembrane region" description="Helical" evidence="1">
    <location>
        <begin position="20"/>
        <end position="40"/>
    </location>
</feature>
<dbReference type="Proteomes" id="UP001209412">
    <property type="component" value="Unassembled WGS sequence"/>
</dbReference>
<proteinExistence type="predicted"/>
<dbReference type="InterPro" id="IPR007973">
    <property type="entry name" value="Pilus_assembly_TraE"/>
</dbReference>
<dbReference type="Proteomes" id="UP001242288">
    <property type="component" value="Unassembled WGS sequence"/>
</dbReference>
<accession>A0AAP5ESD5</accession>
<dbReference type="EMBL" id="JAMXWF010000048">
    <property type="protein sequence ID" value="MDQ6412851.1"/>
    <property type="molecule type" value="Genomic_DNA"/>
</dbReference>